<proteinExistence type="predicted"/>
<dbReference type="PANTHER" id="PTHR24148">
    <property type="entry name" value="ANKYRIN REPEAT DOMAIN-CONTAINING PROTEIN 39 HOMOLOG-RELATED"/>
    <property type="match status" value="1"/>
</dbReference>
<feature type="region of interest" description="Disordered" evidence="1">
    <location>
        <begin position="1"/>
        <end position="57"/>
    </location>
</feature>
<feature type="region of interest" description="Disordered" evidence="1">
    <location>
        <begin position="546"/>
        <end position="577"/>
    </location>
</feature>
<dbReference type="Proteomes" id="UP001498476">
    <property type="component" value="Unassembled WGS sequence"/>
</dbReference>
<comment type="caution">
    <text evidence="3">The sequence shown here is derived from an EMBL/GenBank/DDBJ whole genome shotgun (WGS) entry which is preliminary data.</text>
</comment>
<accession>A0ABR1GV51</accession>
<dbReference type="EMBL" id="JAZAVJ010000158">
    <property type="protein sequence ID" value="KAK7409224.1"/>
    <property type="molecule type" value="Genomic_DNA"/>
</dbReference>
<name>A0ABR1GV51_9HYPO</name>
<protein>
    <recommendedName>
        <fullName evidence="2">Heterokaryon incompatibility domain-containing protein</fullName>
    </recommendedName>
</protein>
<reference evidence="3 4" key="1">
    <citation type="journal article" date="2025" name="Microbiol. Resour. Announc.">
        <title>Draft genome sequences for Neonectria magnoliae and Neonectria punicea, canker pathogens of Liriodendron tulipifera and Acer saccharum in West Virginia.</title>
        <authorList>
            <person name="Petronek H.M."/>
            <person name="Kasson M.T."/>
            <person name="Metheny A.M."/>
            <person name="Stauder C.M."/>
            <person name="Lovett B."/>
            <person name="Lynch S.C."/>
            <person name="Garnas J.R."/>
            <person name="Kasson L.R."/>
            <person name="Stajich J.E."/>
        </authorList>
    </citation>
    <scope>NUCLEOTIDE SEQUENCE [LARGE SCALE GENOMIC DNA]</scope>
    <source>
        <strain evidence="3 4">NRRL 64653</strain>
    </source>
</reference>
<dbReference type="InterPro" id="IPR052895">
    <property type="entry name" value="HetReg/Transcr_Mod"/>
</dbReference>
<feature type="compositionally biased region" description="Polar residues" evidence="1">
    <location>
        <begin position="1"/>
        <end position="19"/>
    </location>
</feature>
<evidence type="ECO:0000256" key="1">
    <source>
        <dbReference type="SAM" id="MobiDB-lite"/>
    </source>
</evidence>
<evidence type="ECO:0000313" key="3">
    <source>
        <dbReference type="EMBL" id="KAK7409224.1"/>
    </source>
</evidence>
<gene>
    <name evidence="3" type="ORF">QQX98_008600</name>
</gene>
<keyword evidence="4" id="KW-1185">Reference proteome</keyword>
<sequence>MVQPPQQFVASPTAMSDSLPSPSPEESNRDAERALPQGSNTQKRKFGTVEPARPTPAKRRLTSFIDVSYDGKNSGPKSPKFKNFVKKAMAIYNYDDCPLPENHIRLLFLKPSDDPSGAIIVELRAFPIDDLVNNPDDYQFTALSYNWGEGSENNDVFVDMEADTEPPPKMNFGDVSVAFKRRMRRLQVKPNLYTFLQQFRDSKTEVALWVDRVCINQASNQEKQDQVSRMSMIYSTATNVSIWLGPADQDGKTDRAMDFIPHLLRDQVEQKLAANYANEWAELLLLIRRRWFSRRWIIQELALSKNAEVRCGSKRNHWKDVSDAISIFALRFDVILKIIECRPDLKKSLEGIKDLNPFGARILVDVLSNTFQRHPDGTVSTPRQGLESLISSLSTFETSDPRDTVYTLLNLAKETCKLRQNVVLNERRRKKRQTNAPPKPDYTMDLLEVYTHFVKWCIKESGSLDILCRHWALPEVKQKLDDFYPRIVILPSWITTVRDSAYGPQAEGFGGRRTGDSFVGTPETRCYNASLGMTPDVLFGRDQGIAPRRMSNPKPPNGTGNDIVGTVPRLPPTSGRAITRVPRSQQDLSRSITIKGYCIGQVNERHQMPEGIIPKKVLNILGHDGESTELESVPDAVWRTLVADRGPDGKTPPAWYHRACMTCLVANTNAGNIDTNSILSQDETTGLQSDYLKRVQAVCWNRTFIKCGNEDDGNKLVGIGPGEAEQDDLVCILYGCSVPCILRETWYGSDSTCYYQLVGEAFILGQMDGEAIMDFSDEYLKNVSENFTLI</sequence>
<dbReference type="InterPro" id="IPR010730">
    <property type="entry name" value="HET"/>
</dbReference>
<organism evidence="3 4">
    <name type="scientific">Neonectria punicea</name>
    <dbReference type="NCBI Taxonomy" id="979145"/>
    <lineage>
        <taxon>Eukaryota</taxon>
        <taxon>Fungi</taxon>
        <taxon>Dikarya</taxon>
        <taxon>Ascomycota</taxon>
        <taxon>Pezizomycotina</taxon>
        <taxon>Sordariomycetes</taxon>
        <taxon>Hypocreomycetidae</taxon>
        <taxon>Hypocreales</taxon>
        <taxon>Nectriaceae</taxon>
        <taxon>Neonectria</taxon>
    </lineage>
</organism>
<dbReference type="Pfam" id="PF06985">
    <property type="entry name" value="HET"/>
    <property type="match status" value="1"/>
</dbReference>
<evidence type="ECO:0000313" key="4">
    <source>
        <dbReference type="Proteomes" id="UP001498476"/>
    </source>
</evidence>
<feature type="domain" description="Heterokaryon incompatibility" evidence="2">
    <location>
        <begin position="140"/>
        <end position="300"/>
    </location>
</feature>
<evidence type="ECO:0000259" key="2">
    <source>
        <dbReference type="Pfam" id="PF06985"/>
    </source>
</evidence>
<dbReference type="PANTHER" id="PTHR24148:SF64">
    <property type="entry name" value="HETEROKARYON INCOMPATIBILITY DOMAIN-CONTAINING PROTEIN"/>
    <property type="match status" value="1"/>
</dbReference>